<feature type="transmembrane region" description="Helical" evidence="8">
    <location>
        <begin position="1039"/>
        <end position="1059"/>
    </location>
</feature>
<dbReference type="Pfam" id="PF16016">
    <property type="entry name" value="VASt"/>
    <property type="match status" value="1"/>
</dbReference>
<dbReference type="SMART" id="SM00233">
    <property type="entry name" value="PH"/>
    <property type="match status" value="1"/>
</dbReference>
<keyword evidence="3 8" id="KW-1133">Transmembrane helix</keyword>
<protein>
    <submittedName>
        <fullName evidence="11">LAFE_0G02674g1_1</fullName>
    </submittedName>
</protein>
<dbReference type="AlphaFoldDB" id="A0A1G4MH86"/>
<dbReference type="CDD" id="cd07609">
    <property type="entry name" value="BAR_SIP3_fungi"/>
    <property type="match status" value="1"/>
</dbReference>
<dbReference type="EMBL" id="LT598486">
    <property type="protein sequence ID" value="SCW03088.1"/>
    <property type="molecule type" value="Genomic_DNA"/>
</dbReference>
<feature type="domain" description="VASt" evidence="10">
    <location>
        <begin position="786"/>
        <end position="999"/>
    </location>
</feature>
<dbReference type="OrthoDB" id="10070851at2759"/>
<feature type="region of interest" description="Disordered" evidence="7">
    <location>
        <begin position="554"/>
        <end position="574"/>
    </location>
</feature>
<keyword evidence="4 8" id="KW-0472">Membrane</keyword>
<evidence type="ECO:0000256" key="8">
    <source>
        <dbReference type="SAM" id="Phobius"/>
    </source>
</evidence>
<dbReference type="SUPFAM" id="SSF103657">
    <property type="entry name" value="BAR/IMD domain-like"/>
    <property type="match status" value="1"/>
</dbReference>
<feature type="transmembrane region" description="Helical" evidence="8">
    <location>
        <begin position="1071"/>
        <end position="1090"/>
    </location>
</feature>
<dbReference type="InterPro" id="IPR001849">
    <property type="entry name" value="PH_domain"/>
</dbReference>
<dbReference type="SUPFAM" id="SSF50729">
    <property type="entry name" value="PH domain-like"/>
    <property type="match status" value="1"/>
</dbReference>
<evidence type="ECO:0000256" key="4">
    <source>
        <dbReference type="ARBA" id="ARBA00023136"/>
    </source>
</evidence>
<evidence type="ECO:0000259" key="9">
    <source>
        <dbReference type="PROSITE" id="PS50003"/>
    </source>
</evidence>
<name>A0A1G4MH86_LACFM</name>
<evidence type="ECO:0000256" key="3">
    <source>
        <dbReference type="ARBA" id="ARBA00022989"/>
    </source>
</evidence>
<dbReference type="Gene3D" id="1.20.1270.60">
    <property type="entry name" value="Arfaptin homology (AH) domain/BAR domain"/>
    <property type="match status" value="1"/>
</dbReference>
<keyword evidence="6" id="KW-0175">Coiled coil</keyword>
<dbReference type="InterPro" id="IPR031968">
    <property type="entry name" value="VASt"/>
</dbReference>
<evidence type="ECO:0000313" key="12">
    <source>
        <dbReference type="Proteomes" id="UP000190831"/>
    </source>
</evidence>
<sequence>MGEQKSPNDSRKLLKLISISFKEASLDSPSFRASVNFYHLQVESIEAWIENASKFLENRFLPALEDFKQISDTLFAQALPPRDYLYNGVVENQLYTPELLDKFHKSLRTLSDDILNIIKGDPESYLSVLMEMMNVAIEPYKEIRKGFDYYQSKHDALLAKYQSIKISSSNVEPSSIREDAFQLFEVRKSYLQASLDLTWEISKMQENLDGLMIKVVGSLIRKGFKKVFTNKDSGPDDILKAYTMHQRWCEEMSKNNAVISKDIQRAKEQIQAYSIEQLAPSRELNDYNVRSINQATFRAEHKAESPQLPEKSGWLYMKTFVGKPSRQIWVRRWCFLKKSVFGMLLLSPSKTSVEETDKFGVLLTSVRYDPDEERKFCFEVKIVGHDPDRPSSRDSSSENITLVFQAETLSDLKCWLKVFDDAKRRVLSLESKEQEYEMAFSRFPPIFFEFACSSTTSIDKLVTTSGSNGTYGKSLLQLIEAAFSESGNIILPDDSPFDLPMLKAPVTTKLTKLSIISSYFIENDGIPSAIMANFWGSVDWSGFCFSAENNKKANKNKNSLGRKSKNSSPNPDLEDSTLVNWNPIDYPDYYPKKLRNDDIQFRTLFFSATSQNRTESNRDILLMRFSCTWSPNTKQGFSGLCFVTLRHMYFYMNSMGFICLLRRSLNEIVSIESSELEKEKTDGLLKLYDMQGLSMRTMIFFEDANLIASKMRALLDNSTEKHSKSEEEMLSIFTKIEKEYELRKKVTAKTDKIQEPTDPEKFSNIFWKMNDTVNTLRQRQQSFQPKYSAVFKANFNIPCRALVHVMFGDRSNTFPKAFLLADRSGLDNSMTAWHTTKKDEIAEVARKIRYKLSSTKIHTSINGHTDAKEYKKKYLDVVQIFRKSKENFYYEVDQRTGFFDIPFAALFKLESKYIIMAQHEKEEKSRKQVEYIWGNSSLYMYYNVVFVDSNTKERLEKLSYFDRVVKRFVLHLCYYESMLTRSVLQQYLGEIGRHGKIIKAIRICGQLGVVEDDKADNPVEIATNANIVKFSRSLLFRFLMRWSLLYLVNTIFMVIRILFHMLHTITGSVLMLNRTILLALILSIIVNLSLTGKTALSYWSVRRAESMFKGYVDGGHKPLERAVYIKDLDLLSDSLANNNDVCFQKFLQSSDRVETKYRKTRHEIAVRRNEVLVELKILASMEKELVHGDYMSFLLEEIDHCTAASHDFPDVWDNDTKLQEYCDKVHSEYENAERLL</sequence>
<dbReference type="InterPro" id="IPR004148">
    <property type="entry name" value="BAR_dom"/>
</dbReference>
<dbReference type="CDD" id="cd13280">
    <property type="entry name" value="PH_SIP3"/>
    <property type="match status" value="1"/>
</dbReference>
<evidence type="ECO:0000256" key="5">
    <source>
        <dbReference type="ARBA" id="ARBA00037847"/>
    </source>
</evidence>
<evidence type="ECO:0000256" key="6">
    <source>
        <dbReference type="SAM" id="Coils"/>
    </source>
</evidence>
<evidence type="ECO:0000256" key="2">
    <source>
        <dbReference type="ARBA" id="ARBA00022692"/>
    </source>
</evidence>
<accession>A0A1G4MH86</accession>
<dbReference type="InterPro" id="IPR042067">
    <property type="entry name" value="Sip3_PH"/>
</dbReference>
<dbReference type="PANTHER" id="PTHR14248">
    <property type="entry name" value="CYCLIN Y, ISOFORM A"/>
    <property type="match status" value="1"/>
</dbReference>
<evidence type="ECO:0000259" key="10">
    <source>
        <dbReference type="PROSITE" id="PS51778"/>
    </source>
</evidence>
<dbReference type="Gene3D" id="2.30.29.30">
    <property type="entry name" value="Pleckstrin-homology domain (PH domain)/Phosphotyrosine-binding domain (PTB)"/>
    <property type="match status" value="1"/>
</dbReference>
<dbReference type="Proteomes" id="UP000190831">
    <property type="component" value="Chromosome G"/>
</dbReference>
<evidence type="ECO:0000256" key="1">
    <source>
        <dbReference type="ARBA" id="ARBA00004586"/>
    </source>
</evidence>
<dbReference type="OMA" id="TKVEWLW"/>
<proteinExistence type="predicted"/>
<dbReference type="Pfam" id="PF00169">
    <property type="entry name" value="PH"/>
    <property type="match status" value="1"/>
</dbReference>
<comment type="subcellular location">
    <subcellularLocation>
        <location evidence="5">Endomembrane system</location>
        <topology evidence="5">Single-pass membrane protein</topology>
    </subcellularLocation>
    <subcellularLocation>
        <location evidence="1">Endoplasmic reticulum membrane</location>
    </subcellularLocation>
</comment>
<dbReference type="GO" id="GO:0005789">
    <property type="term" value="C:endoplasmic reticulum membrane"/>
    <property type="evidence" value="ECO:0007669"/>
    <property type="project" value="UniProtKB-SubCell"/>
</dbReference>
<reference evidence="11 12" key="1">
    <citation type="submission" date="2016-03" db="EMBL/GenBank/DDBJ databases">
        <authorList>
            <person name="Devillers H."/>
        </authorList>
    </citation>
    <scope>NUCLEOTIDE SEQUENCE [LARGE SCALE GENOMIC DNA]</scope>
    <source>
        <strain evidence="11">CBS 6772</strain>
    </source>
</reference>
<keyword evidence="2 8" id="KW-0812">Transmembrane</keyword>
<dbReference type="STRING" id="4955.A0A1G4MH86"/>
<dbReference type="InterPro" id="IPR011993">
    <property type="entry name" value="PH-like_dom_sf"/>
</dbReference>
<gene>
    <name evidence="11" type="ORF">LAFE_0G02674G</name>
</gene>
<feature type="compositionally biased region" description="Basic residues" evidence="7">
    <location>
        <begin position="554"/>
        <end position="565"/>
    </location>
</feature>
<dbReference type="Pfam" id="PF16746">
    <property type="entry name" value="BAR_3"/>
    <property type="match status" value="1"/>
</dbReference>
<feature type="domain" description="PH" evidence="9">
    <location>
        <begin position="308"/>
        <end position="424"/>
    </location>
</feature>
<evidence type="ECO:0000313" key="11">
    <source>
        <dbReference type="EMBL" id="SCW03088.1"/>
    </source>
</evidence>
<dbReference type="InterPro" id="IPR027267">
    <property type="entry name" value="AH/BAR_dom_sf"/>
</dbReference>
<feature type="coiled-coil region" evidence="6">
    <location>
        <begin position="249"/>
        <end position="276"/>
    </location>
</feature>
<evidence type="ECO:0000256" key="7">
    <source>
        <dbReference type="SAM" id="MobiDB-lite"/>
    </source>
</evidence>
<keyword evidence="12" id="KW-1185">Reference proteome</keyword>
<dbReference type="InterPro" id="IPR039463">
    <property type="entry name" value="Sip3/Lam1_BAR"/>
</dbReference>
<dbReference type="PROSITE" id="PS51778">
    <property type="entry name" value="VAST"/>
    <property type="match status" value="1"/>
</dbReference>
<organism evidence="11 12">
    <name type="scientific">Lachancea fermentati</name>
    <name type="common">Zygosaccharomyces fermentati</name>
    <dbReference type="NCBI Taxonomy" id="4955"/>
    <lineage>
        <taxon>Eukaryota</taxon>
        <taxon>Fungi</taxon>
        <taxon>Dikarya</taxon>
        <taxon>Ascomycota</taxon>
        <taxon>Saccharomycotina</taxon>
        <taxon>Saccharomycetes</taxon>
        <taxon>Saccharomycetales</taxon>
        <taxon>Saccharomycetaceae</taxon>
        <taxon>Lachancea</taxon>
    </lineage>
</organism>
<dbReference type="PROSITE" id="PS50003">
    <property type="entry name" value="PH_DOMAIN"/>
    <property type="match status" value="1"/>
</dbReference>